<feature type="region of interest" description="Disordered" evidence="4">
    <location>
        <begin position="393"/>
        <end position="413"/>
    </location>
</feature>
<dbReference type="InterPro" id="IPR025269">
    <property type="entry name" value="SAM-like_dom"/>
</dbReference>
<dbReference type="PROSITE" id="PS51898">
    <property type="entry name" value="TYR_RECOMBINASE"/>
    <property type="match status" value="1"/>
</dbReference>
<dbReference type="AlphaFoldDB" id="A0A212K0B2"/>
<evidence type="ECO:0000256" key="2">
    <source>
        <dbReference type="ARBA" id="ARBA00023125"/>
    </source>
</evidence>
<dbReference type="InterPro" id="IPR010998">
    <property type="entry name" value="Integrase_recombinase_N"/>
</dbReference>
<dbReference type="Pfam" id="PF17293">
    <property type="entry name" value="Arm-DNA-bind_5"/>
    <property type="match status" value="1"/>
</dbReference>
<accession>A0A212K0B2</accession>
<dbReference type="InterPro" id="IPR011010">
    <property type="entry name" value="DNA_brk_join_enz"/>
</dbReference>
<gene>
    <name evidence="6" type="ORF">KL86DYS2_12748</name>
</gene>
<dbReference type="GO" id="GO:0003677">
    <property type="term" value="F:DNA binding"/>
    <property type="evidence" value="ECO:0007669"/>
    <property type="project" value="UniProtKB-KW"/>
</dbReference>
<dbReference type="Pfam" id="PF13102">
    <property type="entry name" value="Phage_int_SAM_5"/>
    <property type="match status" value="1"/>
</dbReference>
<dbReference type="Gene3D" id="1.10.443.10">
    <property type="entry name" value="Intergrase catalytic core"/>
    <property type="match status" value="1"/>
</dbReference>
<dbReference type="EMBL" id="FLUL01000001">
    <property type="protein sequence ID" value="SBW05200.1"/>
    <property type="molecule type" value="Genomic_DNA"/>
</dbReference>
<dbReference type="InterPro" id="IPR013762">
    <property type="entry name" value="Integrase-like_cat_sf"/>
</dbReference>
<dbReference type="PANTHER" id="PTHR30349">
    <property type="entry name" value="PHAGE INTEGRASE-RELATED"/>
    <property type="match status" value="1"/>
</dbReference>
<comment type="similarity">
    <text evidence="1">Belongs to the 'phage' integrase family.</text>
</comment>
<dbReference type="RefSeq" id="WP_296950691.1">
    <property type="nucleotide sequence ID" value="NZ_LT599021.1"/>
</dbReference>
<evidence type="ECO:0000313" key="6">
    <source>
        <dbReference type="EMBL" id="SBW05200.1"/>
    </source>
</evidence>
<keyword evidence="3" id="KW-0233">DNA recombination</keyword>
<dbReference type="CDD" id="cd01185">
    <property type="entry name" value="INTN1_C_like"/>
    <property type="match status" value="1"/>
</dbReference>
<protein>
    <recommendedName>
        <fullName evidence="5">Tyr recombinase domain-containing protein</fullName>
    </recommendedName>
</protein>
<dbReference type="Pfam" id="PF00589">
    <property type="entry name" value="Phage_integrase"/>
    <property type="match status" value="1"/>
</dbReference>
<proteinExistence type="inferred from homology"/>
<dbReference type="InterPro" id="IPR002104">
    <property type="entry name" value="Integrase_catalytic"/>
</dbReference>
<evidence type="ECO:0000256" key="3">
    <source>
        <dbReference type="ARBA" id="ARBA00023172"/>
    </source>
</evidence>
<organism evidence="6">
    <name type="scientific">uncultured Dysgonomonas sp</name>
    <dbReference type="NCBI Taxonomy" id="206096"/>
    <lineage>
        <taxon>Bacteria</taxon>
        <taxon>Pseudomonadati</taxon>
        <taxon>Bacteroidota</taxon>
        <taxon>Bacteroidia</taxon>
        <taxon>Bacteroidales</taxon>
        <taxon>Dysgonomonadaceae</taxon>
        <taxon>Dysgonomonas</taxon>
        <taxon>environmental samples</taxon>
    </lineage>
</organism>
<dbReference type="Gene3D" id="1.10.150.130">
    <property type="match status" value="1"/>
</dbReference>
<evidence type="ECO:0000259" key="5">
    <source>
        <dbReference type="PROSITE" id="PS51898"/>
    </source>
</evidence>
<dbReference type="SUPFAM" id="SSF56349">
    <property type="entry name" value="DNA breaking-rejoining enzymes"/>
    <property type="match status" value="1"/>
</dbReference>
<dbReference type="InterPro" id="IPR050090">
    <property type="entry name" value="Tyrosine_recombinase_XerCD"/>
</dbReference>
<dbReference type="GO" id="GO:0006310">
    <property type="term" value="P:DNA recombination"/>
    <property type="evidence" value="ECO:0007669"/>
    <property type="project" value="UniProtKB-KW"/>
</dbReference>
<dbReference type="GO" id="GO:0015074">
    <property type="term" value="P:DNA integration"/>
    <property type="evidence" value="ECO:0007669"/>
    <property type="project" value="InterPro"/>
</dbReference>
<evidence type="ECO:0000256" key="1">
    <source>
        <dbReference type="ARBA" id="ARBA00008857"/>
    </source>
</evidence>
<reference evidence="6" key="1">
    <citation type="submission" date="2016-04" db="EMBL/GenBank/DDBJ databases">
        <authorList>
            <person name="Evans L.H."/>
            <person name="Alamgir A."/>
            <person name="Owens N."/>
            <person name="Weber N.D."/>
            <person name="Virtaneva K."/>
            <person name="Barbian K."/>
            <person name="Babar A."/>
            <person name="Rosenke K."/>
        </authorList>
    </citation>
    <scope>NUCLEOTIDE SEQUENCE</scope>
    <source>
        <strain evidence="6">86-2</strain>
    </source>
</reference>
<name>A0A212K0B2_9BACT</name>
<keyword evidence="2" id="KW-0238">DNA-binding</keyword>
<sequence length="413" mass="47800">MRSTFKILFYMNKNKVKADGTTAIMCRITIDGKPTVITTGIYCLVDDWNTKKGEPKNERNNNQLNAFRRRVEHTYEHILKEHGAVSSELLKNTIVGVNSISTKLLEAGKVELERLRLHSIEINSTSTHRDSRLMQNNLQEFLCSRGMDDIAFEAITEEFGESFKLYLKTEHNRKNSYINRGLTWLNRLIYIAIDQEVLRSNPLEDVRYEKKDPPKHRHIGKTDLKTMMETPMPDPRLELIRRAFIFSSLTGLAYVDMHRLYPHHIGKTAEDRLYIRKRRVKTDVEAFIPLHPIAEQILMLYNTTDDSQPVFPLPIRDKIWYEINQIGKLIDLKENLSYHSARHSFGTLAISAGLPIESIAKMMGHANISTTQVYAQITEQKISDDMDKLIKRRKKSATTTANKRSQNKKTKTV</sequence>
<feature type="domain" description="Tyr recombinase" evidence="5">
    <location>
        <begin position="214"/>
        <end position="387"/>
    </location>
</feature>
<evidence type="ECO:0000256" key="4">
    <source>
        <dbReference type="SAM" id="MobiDB-lite"/>
    </source>
</evidence>
<dbReference type="InterPro" id="IPR035386">
    <property type="entry name" value="Arm-DNA-bind_5"/>
</dbReference>
<dbReference type="PANTHER" id="PTHR30349:SF64">
    <property type="entry name" value="PROPHAGE INTEGRASE INTD-RELATED"/>
    <property type="match status" value="1"/>
</dbReference>